<dbReference type="Proteomes" id="UP000323653">
    <property type="component" value="Chromosome"/>
</dbReference>
<proteinExistence type="predicted"/>
<name>A0A5C0VGK8_9SPHI</name>
<reference evidence="1 2" key="1">
    <citation type="submission" date="2019-08" db="EMBL/GenBank/DDBJ databases">
        <title>Pedobacter sp. nov., isolated from Han river, South Korea.</title>
        <authorList>
            <person name="Lee D.-H."/>
            <person name="Kim Y.-S."/>
            <person name="Hwang E.-M."/>
            <person name="Le Tran T.C."/>
            <person name="Cha C.-J."/>
        </authorList>
    </citation>
    <scope>NUCLEOTIDE SEQUENCE [LARGE SCALE GENOMIC DNA]</scope>
    <source>
        <strain evidence="1 2">CJ43</strain>
    </source>
</reference>
<evidence type="ECO:0000313" key="1">
    <source>
        <dbReference type="EMBL" id="QEK50741.1"/>
    </source>
</evidence>
<gene>
    <name evidence="1" type="ORF">FYC62_02965</name>
</gene>
<organism evidence="1 2">
    <name type="scientific">Pedobacter aquae</name>
    <dbReference type="NCBI Taxonomy" id="2605747"/>
    <lineage>
        <taxon>Bacteria</taxon>
        <taxon>Pseudomonadati</taxon>
        <taxon>Bacteroidota</taxon>
        <taxon>Sphingobacteriia</taxon>
        <taxon>Sphingobacteriales</taxon>
        <taxon>Sphingobacteriaceae</taxon>
        <taxon>Pedobacter</taxon>
    </lineage>
</organism>
<dbReference type="PANTHER" id="PTHR37804">
    <property type="entry name" value="CDAA REGULATORY PROTEIN CDAR"/>
    <property type="match status" value="1"/>
</dbReference>
<evidence type="ECO:0000313" key="2">
    <source>
        <dbReference type="Proteomes" id="UP000323653"/>
    </source>
</evidence>
<dbReference type="Gene3D" id="2.170.120.40">
    <property type="entry name" value="YbbR-like domain"/>
    <property type="match status" value="1"/>
</dbReference>
<dbReference type="InterPro" id="IPR053154">
    <property type="entry name" value="c-di-AMP_regulator"/>
</dbReference>
<protein>
    <submittedName>
        <fullName evidence="1">YbbR-like domain-containing protein</fullName>
    </submittedName>
</protein>
<dbReference type="EMBL" id="CP043329">
    <property type="protein sequence ID" value="QEK50741.1"/>
    <property type="molecule type" value="Genomic_DNA"/>
</dbReference>
<dbReference type="RefSeq" id="WP_149073855.1">
    <property type="nucleotide sequence ID" value="NZ_CP043329.1"/>
</dbReference>
<dbReference type="AlphaFoldDB" id="A0A5C0VGK8"/>
<dbReference type="Gene3D" id="2.170.120.30">
    <property type="match status" value="1"/>
</dbReference>
<dbReference type="KEGG" id="pej:FYC62_02965"/>
<dbReference type="PANTHER" id="PTHR37804:SF1">
    <property type="entry name" value="CDAA REGULATORY PROTEIN CDAR"/>
    <property type="match status" value="1"/>
</dbReference>
<sequence length="315" mass="36327">MSIIRLSAAERKKISIFFTCLLLAVTAWMFYSLSLKYDYQLKTLVTFKNLPQYKAFYPLQSDTVMLNVQGTGWQLLFNRIGVGSKEIKVDLASLEKQHFVTFTEQLPTINKQFSSLQKIISVQPDTLFFDFTTRKVKRVPVKFIADVNYKKQFGQSKDTKLKPAYVTITGPQEQLQRISYWETDTFRKKNVDASLSSKVYLQEPSEPNISLFPLSVEMQLPVEEFTEKVITIPVRVINNPDYQQVKIIPEKVSLTVMVALSYYADITEEDFTVTADLSLWRRSGANKLPVVIRNKNAYVKISQVIPQQVDFMILK</sequence>
<keyword evidence="2" id="KW-1185">Reference proteome</keyword>
<accession>A0A5C0VGK8</accession>